<evidence type="ECO:0000313" key="1">
    <source>
        <dbReference type="EMBL" id="KAK2111337.1"/>
    </source>
</evidence>
<dbReference type="Proteomes" id="UP001266305">
    <property type="component" value="Unassembled WGS sequence"/>
</dbReference>
<dbReference type="EMBL" id="JASSZA010000005">
    <property type="protein sequence ID" value="KAK2111337.1"/>
    <property type="molecule type" value="Genomic_DNA"/>
</dbReference>
<gene>
    <name evidence="1" type="ORF">P7K49_011083</name>
</gene>
<comment type="caution">
    <text evidence="1">The sequence shown here is derived from an EMBL/GenBank/DDBJ whole genome shotgun (WGS) entry which is preliminary data.</text>
</comment>
<protein>
    <submittedName>
        <fullName evidence="1">Uncharacterized protein</fullName>
    </submittedName>
</protein>
<name>A0ABQ9VT39_SAGOE</name>
<keyword evidence="2" id="KW-1185">Reference proteome</keyword>
<sequence>MLGPEGEKRMGKEDQDSRGDYVCKGVQVGTGHSWSIGHCPGTPLLDLPGTWVLCGHLQLCESCSVIESPKGAGRCFPGLVPLTTGGSPASWKGTNIDKASLSRTCVLQPHSAFLTWQEPSGAASPQLQDLVWGLGGYVLAS</sequence>
<organism evidence="1 2">
    <name type="scientific">Saguinus oedipus</name>
    <name type="common">Cotton-top tamarin</name>
    <name type="synonym">Oedipomidas oedipus</name>
    <dbReference type="NCBI Taxonomy" id="9490"/>
    <lineage>
        <taxon>Eukaryota</taxon>
        <taxon>Metazoa</taxon>
        <taxon>Chordata</taxon>
        <taxon>Craniata</taxon>
        <taxon>Vertebrata</taxon>
        <taxon>Euteleostomi</taxon>
        <taxon>Mammalia</taxon>
        <taxon>Eutheria</taxon>
        <taxon>Euarchontoglires</taxon>
        <taxon>Primates</taxon>
        <taxon>Haplorrhini</taxon>
        <taxon>Platyrrhini</taxon>
        <taxon>Cebidae</taxon>
        <taxon>Callitrichinae</taxon>
        <taxon>Saguinus</taxon>
    </lineage>
</organism>
<proteinExistence type="predicted"/>
<evidence type="ECO:0000313" key="2">
    <source>
        <dbReference type="Proteomes" id="UP001266305"/>
    </source>
</evidence>
<reference evidence="1 2" key="1">
    <citation type="submission" date="2023-05" db="EMBL/GenBank/DDBJ databases">
        <title>B98-5 Cell Line De Novo Hybrid Assembly: An Optical Mapping Approach.</title>
        <authorList>
            <person name="Kananen K."/>
            <person name="Auerbach J.A."/>
            <person name="Kautto E."/>
            <person name="Blachly J.S."/>
        </authorList>
    </citation>
    <scope>NUCLEOTIDE SEQUENCE [LARGE SCALE GENOMIC DNA]</scope>
    <source>
        <strain evidence="1">B95-8</strain>
        <tissue evidence="1">Cell line</tissue>
    </source>
</reference>
<accession>A0ABQ9VT39</accession>